<dbReference type="HOGENOM" id="CLU_3246804_0_0_9"/>
<dbReference type="Proteomes" id="UP000014020">
    <property type="component" value="Unassembled WGS sequence"/>
</dbReference>
<dbReference type="Gene3D" id="3.40.50.1820">
    <property type="entry name" value="alpha/beta hydrolase"/>
    <property type="match status" value="1"/>
</dbReference>
<reference evidence="2" key="1">
    <citation type="submission" date="2012-12" db="EMBL/GenBank/DDBJ databases">
        <title>The genome sequence of Bacillus cereus VD146.</title>
        <authorList>
            <consortium name="The Broad Institute Genome Sequencing Platform"/>
            <consortium name="The Broad Institute Genome Sequencing Center for Infectious Disease"/>
            <person name="Feldgarden M."/>
            <person name="Van der Auwera G.A."/>
            <person name="Mahillon J."/>
            <person name="Duprez V."/>
            <person name="Timmery S."/>
            <person name="Mattelet C."/>
            <person name="Dierick K."/>
            <person name="Sun M."/>
            <person name="Yu Z."/>
            <person name="Zhu L."/>
            <person name="Hu X."/>
            <person name="Shank E.B."/>
            <person name="Swiecicka I."/>
            <person name="Hansen B.M."/>
            <person name="Andrup L."/>
            <person name="Walker B."/>
            <person name="Young S.K."/>
            <person name="Zeng Q."/>
            <person name="Gargeya S."/>
            <person name="Fitzgerald M."/>
            <person name="Haas B."/>
            <person name="Abouelleil A."/>
            <person name="Alvarado L."/>
            <person name="Arachchi H.M."/>
            <person name="Berlin A.M."/>
            <person name="Chapman S.B."/>
            <person name="Dewar J."/>
            <person name="Goldberg J."/>
            <person name="Griggs A."/>
            <person name="Gujja S."/>
            <person name="Hansen M."/>
            <person name="Howarth C."/>
            <person name="Imamovic A."/>
            <person name="Larimer J."/>
            <person name="McCowan C."/>
            <person name="Murphy C."/>
            <person name="Neiman D."/>
            <person name="Pearson M."/>
            <person name="Priest M."/>
            <person name="Roberts A."/>
            <person name="Saif S."/>
            <person name="Shea T."/>
            <person name="Sisk P."/>
            <person name="Sykes S."/>
            <person name="Wortman J."/>
            <person name="Nusbaum C."/>
            <person name="Birren B."/>
        </authorList>
    </citation>
    <scope>NUCLEOTIDE SEQUENCE [LARGE SCALE GENOMIC DNA]</scope>
    <source>
        <strain evidence="2">VD146</strain>
    </source>
</reference>
<accession>R8NA18</accession>
<dbReference type="RefSeq" id="WP_016119711.1">
    <property type="nucleotide sequence ID" value="NZ_KB976677.1"/>
</dbReference>
<proteinExistence type="predicted"/>
<organism evidence="1 2">
    <name type="scientific">Bacillus cereus (strain VD146)</name>
    <dbReference type="NCBI Taxonomy" id="1053236"/>
    <lineage>
        <taxon>Bacteria</taxon>
        <taxon>Bacillati</taxon>
        <taxon>Bacillota</taxon>
        <taxon>Bacilli</taxon>
        <taxon>Bacillales</taxon>
        <taxon>Bacillaceae</taxon>
        <taxon>Bacillus</taxon>
        <taxon>Bacillus cereus group</taxon>
    </lineage>
</organism>
<dbReference type="PATRIC" id="fig|1053236.3.peg.1584"/>
<comment type="caution">
    <text evidence="1">The sequence shown here is derived from an EMBL/GenBank/DDBJ whole genome shotgun (WGS) entry which is preliminary data.</text>
</comment>
<gene>
    <name evidence="1" type="ORF">IK1_00229</name>
</gene>
<name>R8NA18_BACCX</name>
<dbReference type="AlphaFoldDB" id="R8NA18"/>
<dbReference type="InterPro" id="IPR029058">
    <property type="entry name" value="AB_hydrolase_fold"/>
</dbReference>
<evidence type="ECO:0008006" key="3">
    <source>
        <dbReference type="Google" id="ProtNLM"/>
    </source>
</evidence>
<sequence>MRQYDTFKNNELLLRGHVYVTAEFDETKKYPAIVISHPCGAV</sequence>
<evidence type="ECO:0000313" key="1">
    <source>
        <dbReference type="EMBL" id="EOP43179.1"/>
    </source>
</evidence>
<evidence type="ECO:0000313" key="2">
    <source>
        <dbReference type="Proteomes" id="UP000014020"/>
    </source>
</evidence>
<protein>
    <recommendedName>
        <fullName evidence="3">Alpha/beta hydrolase</fullName>
    </recommendedName>
</protein>
<dbReference type="EMBL" id="AHFE01000037">
    <property type="protein sequence ID" value="EOP43179.1"/>
    <property type="molecule type" value="Genomic_DNA"/>
</dbReference>